<sequence length="100" mass="10755">MGGRIAIADRGPDQPQYGEFVIATLGFRLFERILEARTYHGVDPLKARIGGDGAGRNGTGSELRVIYGHDSTQVGSGDKLSYCVAPGWYSMPADRWGGLP</sequence>
<protein>
    <submittedName>
        <fullName evidence="1">Uncharacterized protein</fullName>
    </submittedName>
</protein>
<evidence type="ECO:0000313" key="2">
    <source>
        <dbReference type="Proteomes" id="UP000603352"/>
    </source>
</evidence>
<keyword evidence="2" id="KW-1185">Reference proteome</keyword>
<gene>
    <name evidence="1" type="ORF">GCM10011505_02020</name>
</gene>
<name>A0ABQ1I7G0_9PROT</name>
<comment type="caution">
    <text evidence="1">The sequence shown here is derived from an EMBL/GenBank/DDBJ whole genome shotgun (WGS) entry which is preliminary data.</text>
</comment>
<dbReference type="EMBL" id="BMDZ01000001">
    <property type="protein sequence ID" value="GGB24323.1"/>
    <property type="molecule type" value="Genomic_DNA"/>
</dbReference>
<dbReference type="Proteomes" id="UP000603352">
    <property type="component" value="Unassembled WGS sequence"/>
</dbReference>
<organism evidence="1 2">
    <name type="scientific">Tistrella bauzanensis</name>
    <dbReference type="NCBI Taxonomy" id="657419"/>
    <lineage>
        <taxon>Bacteria</taxon>
        <taxon>Pseudomonadati</taxon>
        <taxon>Pseudomonadota</taxon>
        <taxon>Alphaproteobacteria</taxon>
        <taxon>Geminicoccales</taxon>
        <taxon>Geminicoccaceae</taxon>
        <taxon>Tistrella</taxon>
    </lineage>
</organism>
<accession>A0ABQ1I7G0</accession>
<reference evidence="2" key="1">
    <citation type="journal article" date="2019" name="Int. J. Syst. Evol. Microbiol.">
        <title>The Global Catalogue of Microorganisms (GCM) 10K type strain sequencing project: providing services to taxonomists for standard genome sequencing and annotation.</title>
        <authorList>
            <consortium name="The Broad Institute Genomics Platform"/>
            <consortium name="The Broad Institute Genome Sequencing Center for Infectious Disease"/>
            <person name="Wu L."/>
            <person name="Ma J."/>
        </authorList>
    </citation>
    <scope>NUCLEOTIDE SEQUENCE [LARGE SCALE GENOMIC DNA]</scope>
    <source>
        <strain evidence="2">CGMCC 1.10188</strain>
    </source>
</reference>
<proteinExistence type="predicted"/>
<evidence type="ECO:0000313" key="1">
    <source>
        <dbReference type="EMBL" id="GGB24323.1"/>
    </source>
</evidence>